<reference evidence="2" key="1">
    <citation type="submission" date="2020-02" db="EMBL/GenBank/DDBJ databases">
        <authorList>
            <person name="Palmer J.M."/>
        </authorList>
    </citation>
    <scope>NUCLEOTIDE SEQUENCE</scope>
    <source>
        <strain evidence="2">EPUS1.4</strain>
        <tissue evidence="2">Thallus</tissue>
    </source>
</reference>
<organism evidence="2 3">
    <name type="scientific">Endocarpon pusillum</name>
    <dbReference type="NCBI Taxonomy" id="364733"/>
    <lineage>
        <taxon>Eukaryota</taxon>
        <taxon>Fungi</taxon>
        <taxon>Dikarya</taxon>
        <taxon>Ascomycota</taxon>
        <taxon>Pezizomycotina</taxon>
        <taxon>Eurotiomycetes</taxon>
        <taxon>Chaetothyriomycetidae</taxon>
        <taxon>Verrucariales</taxon>
        <taxon>Verrucariaceae</taxon>
        <taxon>Endocarpon</taxon>
    </lineage>
</organism>
<dbReference type="Proteomes" id="UP000606974">
    <property type="component" value="Unassembled WGS sequence"/>
</dbReference>
<feature type="compositionally biased region" description="Basic and acidic residues" evidence="1">
    <location>
        <begin position="35"/>
        <end position="48"/>
    </location>
</feature>
<accession>A0A8H7DY38</accession>
<name>A0A8H7DY38_9EURO</name>
<evidence type="ECO:0000313" key="2">
    <source>
        <dbReference type="EMBL" id="KAF7501985.1"/>
    </source>
</evidence>
<proteinExistence type="predicted"/>
<keyword evidence="3" id="KW-1185">Reference proteome</keyword>
<evidence type="ECO:0000256" key="1">
    <source>
        <dbReference type="SAM" id="MobiDB-lite"/>
    </source>
</evidence>
<comment type="caution">
    <text evidence="2">The sequence shown here is derived from an EMBL/GenBank/DDBJ whole genome shotgun (WGS) entry which is preliminary data.</text>
</comment>
<sequence length="82" mass="8933">MTKRTNKDLLVDDSEHIQLESIYDDILRVASSGGEKQRAKTVVERERTPGATGATQKKNAGGAAANIYKEIRDITKSGNAMI</sequence>
<gene>
    <name evidence="2" type="ORF">GJ744_003355</name>
</gene>
<feature type="region of interest" description="Disordered" evidence="1">
    <location>
        <begin position="34"/>
        <end position="59"/>
    </location>
</feature>
<evidence type="ECO:0000313" key="3">
    <source>
        <dbReference type="Proteomes" id="UP000606974"/>
    </source>
</evidence>
<dbReference type="EMBL" id="JAACFV010001659">
    <property type="protein sequence ID" value="KAF7501985.1"/>
    <property type="molecule type" value="Genomic_DNA"/>
</dbReference>
<dbReference type="AlphaFoldDB" id="A0A8H7DY38"/>
<protein>
    <submittedName>
        <fullName evidence="2">Uncharacterized protein</fullName>
    </submittedName>
</protein>